<dbReference type="InterPro" id="IPR004882">
    <property type="entry name" value="Luc7-rel"/>
</dbReference>
<evidence type="ECO:0000313" key="4">
    <source>
        <dbReference type="Proteomes" id="UP000236161"/>
    </source>
</evidence>
<dbReference type="Pfam" id="PF03194">
    <property type="entry name" value="LUC7"/>
    <property type="match status" value="1"/>
</dbReference>
<feature type="compositionally biased region" description="Basic and acidic residues" evidence="2">
    <location>
        <begin position="78"/>
        <end position="147"/>
    </location>
</feature>
<gene>
    <name evidence="3" type="ORF">AXF42_Ash001386</name>
</gene>
<dbReference type="GO" id="GO:0005685">
    <property type="term" value="C:U1 snRNP"/>
    <property type="evidence" value="ECO:0007669"/>
    <property type="project" value="InterPro"/>
</dbReference>
<reference evidence="3 4" key="1">
    <citation type="journal article" date="2017" name="Nature">
        <title>The Apostasia genome and the evolution of orchids.</title>
        <authorList>
            <person name="Zhang G.Q."/>
            <person name="Liu K.W."/>
            <person name="Li Z."/>
            <person name="Lohaus R."/>
            <person name="Hsiao Y.Y."/>
            <person name="Niu S.C."/>
            <person name="Wang J.Y."/>
            <person name="Lin Y.C."/>
            <person name="Xu Q."/>
            <person name="Chen L.J."/>
            <person name="Yoshida K."/>
            <person name="Fujiwara S."/>
            <person name="Wang Z.W."/>
            <person name="Zhang Y.Q."/>
            <person name="Mitsuda N."/>
            <person name="Wang M."/>
            <person name="Liu G.H."/>
            <person name="Pecoraro L."/>
            <person name="Huang H.X."/>
            <person name="Xiao X.J."/>
            <person name="Lin M."/>
            <person name="Wu X.Y."/>
            <person name="Wu W.L."/>
            <person name="Chen Y.Y."/>
            <person name="Chang S.B."/>
            <person name="Sakamoto S."/>
            <person name="Ohme-Takagi M."/>
            <person name="Yagi M."/>
            <person name="Zeng S.J."/>
            <person name="Shen C.Y."/>
            <person name="Yeh C.M."/>
            <person name="Luo Y.B."/>
            <person name="Tsai W.C."/>
            <person name="Van de Peer Y."/>
            <person name="Liu Z.J."/>
        </authorList>
    </citation>
    <scope>NUCLEOTIDE SEQUENCE [LARGE SCALE GENOMIC DNA]</scope>
    <source>
        <strain evidence="4">cv. Shenzhen</strain>
        <tissue evidence="3">Stem</tissue>
    </source>
</reference>
<dbReference type="AlphaFoldDB" id="A0A2I0AUS7"/>
<dbReference type="STRING" id="1088818.A0A2I0AUS7"/>
<sequence>MFLTCLFYHQLSARQEPALDSGKYTAADVRITDQKLRVCDICGAFLSVYDSDRRLADHFGGKLHLGYMQIREKLAELQEERNKSRRRERSEDRRSGERSKEDQSDSRERGREHDRRSREYDRHNDRDRGYDRDRNRDADRSRHYDSRSRRRSRSPLKERSRDYDRSRTELHYPLPINTLEQASREKDGKHGSERRIKRTAAGHVDTDVRRLLYTIPLLMTRRGPHFTSYRAVRTGTDVRLGSFKALSPYLPFALTVRLVTGAALHLYAPDAALQITR</sequence>
<feature type="compositionally biased region" description="Basic and acidic residues" evidence="2">
    <location>
        <begin position="155"/>
        <end position="170"/>
    </location>
</feature>
<dbReference type="Proteomes" id="UP000236161">
    <property type="component" value="Unassembled WGS sequence"/>
</dbReference>
<keyword evidence="4" id="KW-1185">Reference proteome</keyword>
<dbReference type="GO" id="GO:0006376">
    <property type="term" value="P:mRNA splice site recognition"/>
    <property type="evidence" value="ECO:0007669"/>
    <property type="project" value="InterPro"/>
</dbReference>
<dbReference type="PANTHER" id="PTHR12375">
    <property type="entry name" value="RNA-BINDING PROTEIN LUC7-RELATED"/>
    <property type="match status" value="1"/>
</dbReference>
<feature type="compositionally biased region" description="Basic and acidic residues" evidence="2">
    <location>
        <begin position="182"/>
        <end position="194"/>
    </location>
</feature>
<dbReference type="OrthoDB" id="153872at2759"/>
<evidence type="ECO:0000256" key="1">
    <source>
        <dbReference type="ARBA" id="ARBA00005655"/>
    </source>
</evidence>
<proteinExistence type="inferred from homology"/>
<protein>
    <submittedName>
        <fullName evidence="3">Uncharacterized protein</fullName>
    </submittedName>
</protein>
<organism evidence="3 4">
    <name type="scientific">Apostasia shenzhenica</name>
    <dbReference type="NCBI Taxonomy" id="1088818"/>
    <lineage>
        <taxon>Eukaryota</taxon>
        <taxon>Viridiplantae</taxon>
        <taxon>Streptophyta</taxon>
        <taxon>Embryophyta</taxon>
        <taxon>Tracheophyta</taxon>
        <taxon>Spermatophyta</taxon>
        <taxon>Magnoliopsida</taxon>
        <taxon>Liliopsida</taxon>
        <taxon>Asparagales</taxon>
        <taxon>Orchidaceae</taxon>
        <taxon>Apostasioideae</taxon>
        <taxon>Apostasia</taxon>
    </lineage>
</organism>
<evidence type="ECO:0000256" key="2">
    <source>
        <dbReference type="SAM" id="MobiDB-lite"/>
    </source>
</evidence>
<name>A0A2I0AUS7_9ASPA</name>
<dbReference type="GO" id="GO:0003729">
    <property type="term" value="F:mRNA binding"/>
    <property type="evidence" value="ECO:0007669"/>
    <property type="project" value="InterPro"/>
</dbReference>
<comment type="similarity">
    <text evidence="1">Belongs to the Luc7 family.</text>
</comment>
<evidence type="ECO:0000313" key="3">
    <source>
        <dbReference type="EMBL" id="PKA59292.1"/>
    </source>
</evidence>
<accession>A0A2I0AUS7</accession>
<dbReference type="EMBL" id="KZ451950">
    <property type="protein sequence ID" value="PKA59292.1"/>
    <property type="molecule type" value="Genomic_DNA"/>
</dbReference>
<feature type="region of interest" description="Disordered" evidence="2">
    <location>
        <begin position="78"/>
        <end position="196"/>
    </location>
</feature>